<name>A0A7L5BX53_9RHOB</name>
<gene>
    <name evidence="2" type="ORF">G5B40_04820</name>
</gene>
<reference evidence="2 3" key="1">
    <citation type="submission" date="2020-02" db="EMBL/GenBank/DDBJ databases">
        <title>complete genome sequence of Rhodobacteraceae bacterium.</title>
        <authorList>
            <person name="Park J."/>
            <person name="Kim Y.-S."/>
            <person name="Kim K.-H."/>
        </authorList>
    </citation>
    <scope>NUCLEOTIDE SEQUENCE [LARGE SCALE GENOMIC DNA]</scope>
    <source>
        <strain evidence="2 3">RR4-56</strain>
    </source>
</reference>
<dbReference type="EMBL" id="CP049056">
    <property type="protein sequence ID" value="QIE54826.1"/>
    <property type="molecule type" value="Genomic_DNA"/>
</dbReference>
<dbReference type="Proteomes" id="UP000503336">
    <property type="component" value="Chromosome"/>
</dbReference>
<protein>
    <submittedName>
        <fullName evidence="2">Uncharacterized protein</fullName>
    </submittedName>
</protein>
<dbReference type="RefSeq" id="WP_165095731.1">
    <property type="nucleotide sequence ID" value="NZ_CP049056.1"/>
</dbReference>
<keyword evidence="3" id="KW-1185">Reference proteome</keyword>
<evidence type="ECO:0000256" key="1">
    <source>
        <dbReference type="SAM" id="MobiDB-lite"/>
    </source>
</evidence>
<evidence type="ECO:0000313" key="2">
    <source>
        <dbReference type="EMBL" id="QIE54826.1"/>
    </source>
</evidence>
<organism evidence="2 3">
    <name type="scientific">Pikeienuella piscinae</name>
    <dbReference type="NCBI Taxonomy" id="2748098"/>
    <lineage>
        <taxon>Bacteria</taxon>
        <taxon>Pseudomonadati</taxon>
        <taxon>Pseudomonadota</taxon>
        <taxon>Alphaproteobacteria</taxon>
        <taxon>Rhodobacterales</taxon>
        <taxon>Paracoccaceae</taxon>
        <taxon>Pikeienuella</taxon>
    </lineage>
</organism>
<sequence>MTAKFLAEVLDPPAPRRLGHFTALRVGETPVALVEVDRSISTRHSAFLVSEPEIDGASRSDSSPQSCPPGRSVQDEARLHQPLRRRATGPVLMA</sequence>
<dbReference type="AlphaFoldDB" id="A0A7L5BX53"/>
<evidence type="ECO:0000313" key="3">
    <source>
        <dbReference type="Proteomes" id="UP000503336"/>
    </source>
</evidence>
<accession>A0A7L5BX53</accession>
<proteinExistence type="predicted"/>
<feature type="region of interest" description="Disordered" evidence="1">
    <location>
        <begin position="51"/>
        <end position="94"/>
    </location>
</feature>
<dbReference type="KEGG" id="hdh:G5B40_04820"/>